<feature type="transmembrane region" description="Helical" evidence="6">
    <location>
        <begin position="71"/>
        <end position="95"/>
    </location>
</feature>
<feature type="transmembrane region" description="Helical" evidence="6">
    <location>
        <begin position="12"/>
        <end position="29"/>
    </location>
</feature>
<dbReference type="EMBL" id="CP032152">
    <property type="protein sequence ID" value="AXY68032.1"/>
    <property type="molecule type" value="Genomic_DNA"/>
</dbReference>
<dbReference type="InterPro" id="IPR002549">
    <property type="entry name" value="AI-2E-like"/>
</dbReference>
<feature type="transmembrane region" description="Helical" evidence="6">
    <location>
        <begin position="208"/>
        <end position="230"/>
    </location>
</feature>
<evidence type="ECO:0000256" key="6">
    <source>
        <dbReference type="SAM" id="Phobius"/>
    </source>
</evidence>
<sequence length="344" mass="38551">MRWSGPPQSWQRYLAYLIAGPLIVLNLWVAEQVYLYFEYPINILVIAAILAFLLNQVVIRLCARGLRRRHAIALVLLITLLVVSVLMLLLLPLAVQQAEELLNQLPELADTGNQNLRHLDQLLRRYRFPVGVNDLMEELTIQLKGIAAMLPGVAITTLTKFVDVLLVLILTVYMLFYGSEIWRGLMKLVPKPWRQVVDYSLRLNIRSFFSAQLFLGLFMFLALIPFMIAFKVNFGFLFALIIGIAQLIPVVGATLGIGLVTLLILFQDAWLALNIFVIAVVLQQIKDNVLTPKLLGDLMGLNPLWQFIALLIGGRVAGFLGILLAIPLAATLKTVLESEPVEDT</sequence>
<keyword evidence="8" id="KW-1185">Reference proteome</keyword>
<reference evidence="8" key="1">
    <citation type="submission" date="2018-09" db="EMBL/GenBank/DDBJ databases">
        <title>Complete genome sequence of thermophilic cyanobacteria strain Thermosynechococcus elongatus PKUAC-SCTE542.</title>
        <authorList>
            <person name="Liang Y."/>
            <person name="Tang J."/>
            <person name="Daroch M."/>
        </authorList>
    </citation>
    <scope>NUCLEOTIDE SEQUENCE [LARGE SCALE GENOMIC DNA]</scope>
    <source>
        <strain evidence="8">E542</strain>
    </source>
</reference>
<comment type="subcellular location">
    <subcellularLocation>
        <location evidence="1">Membrane</location>
        <topology evidence="1">Multi-pass membrane protein</topology>
    </subcellularLocation>
</comment>
<evidence type="ECO:0000256" key="5">
    <source>
        <dbReference type="ARBA" id="ARBA00023136"/>
    </source>
</evidence>
<evidence type="ECO:0000313" key="8">
    <source>
        <dbReference type="Proteomes" id="UP000261812"/>
    </source>
</evidence>
<feature type="transmembrane region" description="Helical" evidence="6">
    <location>
        <begin position="41"/>
        <end position="59"/>
    </location>
</feature>
<comment type="similarity">
    <text evidence="2">Belongs to the autoinducer-2 exporter (AI-2E) (TC 2.A.86) family.</text>
</comment>
<dbReference type="Proteomes" id="UP000261812">
    <property type="component" value="Chromosome"/>
</dbReference>
<evidence type="ECO:0000256" key="3">
    <source>
        <dbReference type="ARBA" id="ARBA00022692"/>
    </source>
</evidence>
<organism evidence="7 8">
    <name type="scientific">Thermosynechococcus sichuanensis E542</name>
    <dbReference type="NCBI Taxonomy" id="2016101"/>
    <lineage>
        <taxon>Bacteria</taxon>
        <taxon>Bacillati</taxon>
        <taxon>Cyanobacteriota</taxon>
        <taxon>Cyanophyceae</taxon>
        <taxon>Acaryochloridales</taxon>
        <taxon>Thermosynechococcaceae</taxon>
        <taxon>Thermosynechococcus</taxon>
        <taxon>Thermosynechococcus sichuanensis</taxon>
    </lineage>
</organism>
<dbReference type="Pfam" id="PF01594">
    <property type="entry name" value="AI-2E_transport"/>
    <property type="match status" value="1"/>
</dbReference>
<protein>
    <submittedName>
        <fullName evidence="7">AI-2E family transporter</fullName>
    </submittedName>
</protein>
<gene>
    <name evidence="7" type="ORF">D3A95_07705</name>
</gene>
<dbReference type="PANTHER" id="PTHR21716:SF66">
    <property type="entry name" value="TRANSPORT PROTEIN SLL0063-RELATED"/>
    <property type="match status" value="1"/>
</dbReference>
<feature type="transmembrane region" description="Helical" evidence="6">
    <location>
        <begin position="305"/>
        <end position="326"/>
    </location>
</feature>
<evidence type="ECO:0000256" key="4">
    <source>
        <dbReference type="ARBA" id="ARBA00022989"/>
    </source>
</evidence>
<feature type="transmembrane region" description="Helical" evidence="6">
    <location>
        <begin position="236"/>
        <end position="262"/>
    </location>
</feature>
<dbReference type="KEGG" id="tsq:D3A95_07705"/>
<dbReference type="PANTHER" id="PTHR21716">
    <property type="entry name" value="TRANSMEMBRANE PROTEIN"/>
    <property type="match status" value="1"/>
</dbReference>
<evidence type="ECO:0000313" key="7">
    <source>
        <dbReference type="EMBL" id="AXY68032.1"/>
    </source>
</evidence>
<keyword evidence="3 6" id="KW-0812">Transmembrane</keyword>
<accession>A0A3B7MDS3</accession>
<dbReference type="GO" id="GO:0055085">
    <property type="term" value="P:transmembrane transport"/>
    <property type="evidence" value="ECO:0007669"/>
    <property type="project" value="TreeGrafter"/>
</dbReference>
<dbReference type="GO" id="GO:0016020">
    <property type="term" value="C:membrane"/>
    <property type="evidence" value="ECO:0007669"/>
    <property type="project" value="UniProtKB-SubCell"/>
</dbReference>
<dbReference type="RefSeq" id="WP_181494475.1">
    <property type="nucleotide sequence ID" value="NZ_CP032152.1"/>
</dbReference>
<feature type="transmembrane region" description="Helical" evidence="6">
    <location>
        <begin position="158"/>
        <end position="177"/>
    </location>
</feature>
<keyword evidence="4 6" id="KW-1133">Transmembrane helix</keyword>
<evidence type="ECO:0000256" key="1">
    <source>
        <dbReference type="ARBA" id="ARBA00004141"/>
    </source>
</evidence>
<proteinExistence type="inferred from homology"/>
<name>A0A3B7MDS3_9CYAN</name>
<evidence type="ECO:0000256" key="2">
    <source>
        <dbReference type="ARBA" id="ARBA00009773"/>
    </source>
</evidence>
<keyword evidence="5 6" id="KW-0472">Membrane</keyword>
<feature type="transmembrane region" description="Helical" evidence="6">
    <location>
        <begin position="269"/>
        <end position="285"/>
    </location>
</feature>
<dbReference type="AlphaFoldDB" id="A0A3B7MDS3"/>